<reference evidence="2" key="1">
    <citation type="submission" date="2019-03" db="EMBL/GenBank/DDBJ databases">
        <title>WGS assembly of Setaria viridis.</title>
        <authorList>
            <person name="Huang P."/>
            <person name="Jenkins J."/>
            <person name="Grimwood J."/>
            <person name="Barry K."/>
            <person name="Healey A."/>
            <person name="Mamidi S."/>
            <person name="Sreedasyam A."/>
            <person name="Shu S."/>
            <person name="Feldman M."/>
            <person name="Wu J."/>
            <person name="Yu Y."/>
            <person name="Chen C."/>
            <person name="Johnson J."/>
            <person name="Rokhsar D."/>
            <person name="Baxter I."/>
            <person name="Schmutz J."/>
            <person name="Brutnell T."/>
            <person name="Kellogg E."/>
        </authorList>
    </citation>
    <scope>NUCLEOTIDE SEQUENCE [LARGE SCALE GENOMIC DNA]</scope>
</reference>
<accession>A0A4U6WH68</accession>
<evidence type="ECO:0000313" key="2">
    <source>
        <dbReference type="EMBL" id="TKW41133.1"/>
    </source>
</evidence>
<gene>
    <name evidence="2" type="ORF">SEVIR_1G293650v2</name>
</gene>
<protein>
    <recommendedName>
        <fullName evidence="4">BED-type domain-containing protein</fullName>
    </recommendedName>
</protein>
<dbReference type="Gramene" id="TKW41133">
    <property type="protein sequence ID" value="TKW41133"/>
    <property type="gene ID" value="SEVIR_1G293650v2"/>
</dbReference>
<dbReference type="EMBL" id="CM016552">
    <property type="protein sequence ID" value="TKW41133.1"/>
    <property type="molecule type" value="Genomic_DNA"/>
</dbReference>
<evidence type="ECO:0000313" key="3">
    <source>
        <dbReference type="Proteomes" id="UP000298652"/>
    </source>
</evidence>
<sequence length="180" mass="19926">MSHVDRKRGEGSSRGKERAARDTVAQGREAVFSMAASHDMDVDSPQLLTTEPGGDGSALDPNKDGEDQPLKVLAARPFEDSSERLNRLIAMQKRLSEATREALSTQVRKRIRLTSAVNTSNVQSASSPTPVSPVHKRNKRTGLKKSLVWKYFSTGLRGQHPIATCRYCTQEYNCDLRSQV</sequence>
<keyword evidence="3" id="KW-1185">Reference proteome</keyword>
<name>A0A4U6WH68_SETVI</name>
<evidence type="ECO:0008006" key="4">
    <source>
        <dbReference type="Google" id="ProtNLM"/>
    </source>
</evidence>
<feature type="region of interest" description="Disordered" evidence="1">
    <location>
        <begin position="118"/>
        <end position="138"/>
    </location>
</feature>
<feature type="region of interest" description="Disordered" evidence="1">
    <location>
        <begin position="1"/>
        <end position="69"/>
    </location>
</feature>
<dbReference type="AlphaFoldDB" id="A0A4U6WH68"/>
<dbReference type="Proteomes" id="UP000298652">
    <property type="component" value="Chromosome 1"/>
</dbReference>
<organism evidence="2 3">
    <name type="scientific">Setaria viridis</name>
    <name type="common">Green bristlegrass</name>
    <name type="synonym">Setaria italica subsp. viridis</name>
    <dbReference type="NCBI Taxonomy" id="4556"/>
    <lineage>
        <taxon>Eukaryota</taxon>
        <taxon>Viridiplantae</taxon>
        <taxon>Streptophyta</taxon>
        <taxon>Embryophyta</taxon>
        <taxon>Tracheophyta</taxon>
        <taxon>Spermatophyta</taxon>
        <taxon>Magnoliopsida</taxon>
        <taxon>Liliopsida</taxon>
        <taxon>Poales</taxon>
        <taxon>Poaceae</taxon>
        <taxon>PACMAD clade</taxon>
        <taxon>Panicoideae</taxon>
        <taxon>Panicodae</taxon>
        <taxon>Paniceae</taxon>
        <taxon>Cenchrinae</taxon>
        <taxon>Setaria</taxon>
    </lineage>
</organism>
<feature type="compositionally biased region" description="Polar residues" evidence="1">
    <location>
        <begin position="118"/>
        <end position="129"/>
    </location>
</feature>
<evidence type="ECO:0000256" key="1">
    <source>
        <dbReference type="SAM" id="MobiDB-lite"/>
    </source>
</evidence>
<proteinExistence type="predicted"/>
<feature type="compositionally biased region" description="Basic and acidic residues" evidence="1">
    <location>
        <begin position="7"/>
        <end position="21"/>
    </location>
</feature>